<proteinExistence type="predicted"/>
<evidence type="ECO:0000313" key="1">
    <source>
        <dbReference type="EMBL" id="KAH6649453.1"/>
    </source>
</evidence>
<sequence>MSAQLTGFPTLKPAFVIKANIGAVSPVGLIHTGSTSLHFEVTSGTIETVPGFEPAFKAEVKFAADWFTIDHDKKNGRVDIRCIAKTAEGHAIDLRSQGVIELAPPMAKIFSMDPEMKTTPFGYTTAWATMTVADPALKSLESSTFVGNSRIIVAETGITIEVRQSLVVPSTVDE</sequence>
<comment type="caution">
    <text evidence="1">The sequence shown here is derived from an EMBL/GenBank/DDBJ whole genome shotgun (WGS) entry which is preliminary data.</text>
</comment>
<evidence type="ECO:0000313" key="2">
    <source>
        <dbReference type="Proteomes" id="UP000724584"/>
    </source>
</evidence>
<keyword evidence="2" id="KW-1185">Reference proteome</keyword>
<reference evidence="1 2" key="1">
    <citation type="journal article" date="2021" name="Nat. Commun.">
        <title>Genetic determinants of endophytism in the Arabidopsis root mycobiome.</title>
        <authorList>
            <person name="Mesny F."/>
            <person name="Miyauchi S."/>
            <person name="Thiergart T."/>
            <person name="Pickel B."/>
            <person name="Atanasova L."/>
            <person name="Karlsson M."/>
            <person name="Huettel B."/>
            <person name="Barry K.W."/>
            <person name="Haridas S."/>
            <person name="Chen C."/>
            <person name="Bauer D."/>
            <person name="Andreopoulos W."/>
            <person name="Pangilinan J."/>
            <person name="LaButti K."/>
            <person name="Riley R."/>
            <person name="Lipzen A."/>
            <person name="Clum A."/>
            <person name="Drula E."/>
            <person name="Henrissat B."/>
            <person name="Kohler A."/>
            <person name="Grigoriev I.V."/>
            <person name="Martin F.M."/>
            <person name="Hacquard S."/>
        </authorList>
    </citation>
    <scope>NUCLEOTIDE SEQUENCE [LARGE SCALE GENOMIC DNA]</scope>
    <source>
        <strain evidence="1 2">MPI-SDFR-AT-0079</strain>
    </source>
</reference>
<organism evidence="1 2">
    <name type="scientific">Chaetomium tenue</name>
    <dbReference type="NCBI Taxonomy" id="1854479"/>
    <lineage>
        <taxon>Eukaryota</taxon>
        <taxon>Fungi</taxon>
        <taxon>Dikarya</taxon>
        <taxon>Ascomycota</taxon>
        <taxon>Pezizomycotina</taxon>
        <taxon>Sordariomycetes</taxon>
        <taxon>Sordariomycetidae</taxon>
        <taxon>Sordariales</taxon>
        <taxon>Chaetomiaceae</taxon>
        <taxon>Chaetomium</taxon>
    </lineage>
</organism>
<name>A0ACB7PN97_9PEZI</name>
<dbReference type="Proteomes" id="UP000724584">
    <property type="component" value="Unassembled WGS sequence"/>
</dbReference>
<dbReference type="EMBL" id="JAGIZQ010000001">
    <property type="protein sequence ID" value="KAH6649453.1"/>
    <property type="molecule type" value="Genomic_DNA"/>
</dbReference>
<gene>
    <name evidence="1" type="ORF">F5144DRAFT_607619</name>
</gene>
<accession>A0ACB7PN97</accession>
<protein>
    <submittedName>
        <fullName evidence="1">Uncharacterized protein</fullName>
    </submittedName>
</protein>